<keyword evidence="1" id="KW-0812">Transmembrane</keyword>
<comment type="caution">
    <text evidence="3">The sequence shown here is derived from an EMBL/GenBank/DDBJ whole genome shotgun (WGS) entry which is preliminary data.</text>
</comment>
<gene>
    <name evidence="3" type="ORF">ASZ90_017931</name>
</gene>
<dbReference type="EMBL" id="LNQE01001843">
    <property type="protein sequence ID" value="KUG04647.1"/>
    <property type="molecule type" value="Genomic_DNA"/>
</dbReference>
<dbReference type="Pfam" id="PF13400">
    <property type="entry name" value="Tad"/>
    <property type="match status" value="1"/>
</dbReference>
<reference evidence="3" key="1">
    <citation type="journal article" date="2015" name="Proc. Natl. Acad. Sci. U.S.A.">
        <title>Networks of energetic and metabolic interactions define dynamics in microbial communities.</title>
        <authorList>
            <person name="Embree M."/>
            <person name="Liu J.K."/>
            <person name="Al-Bassam M.M."/>
            <person name="Zengler K."/>
        </authorList>
    </citation>
    <scope>NUCLEOTIDE SEQUENCE</scope>
</reference>
<evidence type="ECO:0000313" key="3">
    <source>
        <dbReference type="EMBL" id="KUG04647.1"/>
    </source>
</evidence>
<evidence type="ECO:0000259" key="2">
    <source>
        <dbReference type="Pfam" id="PF13400"/>
    </source>
</evidence>
<evidence type="ECO:0000256" key="1">
    <source>
        <dbReference type="SAM" id="Phobius"/>
    </source>
</evidence>
<keyword evidence="1" id="KW-0472">Membrane</keyword>
<protein>
    <recommendedName>
        <fullName evidence="2">Putative Flp pilus-assembly TadG-like N-terminal domain-containing protein</fullName>
    </recommendedName>
</protein>
<proteinExistence type="predicted"/>
<organism evidence="3">
    <name type="scientific">hydrocarbon metagenome</name>
    <dbReference type="NCBI Taxonomy" id="938273"/>
    <lineage>
        <taxon>unclassified sequences</taxon>
        <taxon>metagenomes</taxon>
        <taxon>ecological metagenomes</taxon>
    </lineage>
</organism>
<feature type="domain" description="Putative Flp pilus-assembly TadG-like N-terminal" evidence="2">
    <location>
        <begin position="14"/>
        <end position="60"/>
    </location>
</feature>
<feature type="transmembrane region" description="Helical" evidence="1">
    <location>
        <begin position="15"/>
        <end position="35"/>
    </location>
</feature>
<keyword evidence="1" id="KW-1133">Transmembrane helix</keyword>
<name>A0A0W8E7P3_9ZZZZ</name>
<dbReference type="PROSITE" id="PS51257">
    <property type="entry name" value="PROKAR_LIPOPROTEIN"/>
    <property type="match status" value="1"/>
</dbReference>
<accession>A0A0W8E7P3</accession>
<dbReference type="AlphaFoldDB" id="A0A0W8E7P3"/>
<dbReference type="InterPro" id="IPR028087">
    <property type="entry name" value="Tad_N"/>
</dbReference>
<sequence length="318" mass="34026">MRNLLNKIVREDSGAIMVMVALGLVAMIGCMALVIDAGAGYAAGMKASNAADAAVLAGVQELPDDPDDALVKAQNYIQLNGVDLADVTFSISEDHKSITGDVNKEQDMYFARIFGINTKNLKAHAKAKVGPATKLGEGTGVVPIGVLQDEIIYDKPMTLKEGGGEGEQGWYGCLNLNSITDDHGGSDVYEHFLTYGYDGDGYIGYGTLILEENGNMSGGTGDGIGYRLQKCQDECDRVCTAEDYDPECPRLVIVPVGKMIDKKNFQVESFVAFFLSNEPGNGNESIITGQFIKPVNIPGAEVDDTIKDNGVYARVLCE</sequence>